<evidence type="ECO:0000313" key="9">
    <source>
        <dbReference type="Proteomes" id="UP000515160"/>
    </source>
</evidence>
<evidence type="ECO:0000256" key="6">
    <source>
        <dbReference type="SAM" id="MobiDB-lite"/>
    </source>
</evidence>
<feature type="domain" description="Peptidase S1" evidence="8">
    <location>
        <begin position="39"/>
        <end position="281"/>
    </location>
</feature>
<dbReference type="SUPFAM" id="SSF50494">
    <property type="entry name" value="Trypsin-like serine proteases"/>
    <property type="match status" value="1"/>
</dbReference>
<dbReference type="SMART" id="SM00020">
    <property type="entry name" value="Tryp_SPc"/>
    <property type="match status" value="1"/>
</dbReference>
<dbReference type="Pfam" id="PF00089">
    <property type="entry name" value="Trypsin"/>
    <property type="match status" value="1"/>
</dbReference>
<dbReference type="GeneID" id="117577141"/>
<keyword evidence="3 5" id="KW-0720">Serine protease</keyword>
<keyword evidence="4" id="KW-1015">Disulfide bond</keyword>
<dbReference type="InterPro" id="IPR018114">
    <property type="entry name" value="TRYPSIN_HIS"/>
</dbReference>
<dbReference type="Proteomes" id="UP000515160">
    <property type="component" value="Chromosome X"/>
</dbReference>
<keyword evidence="2 5" id="KW-0378">Hydrolase</keyword>
<dbReference type="CDD" id="cd00190">
    <property type="entry name" value="Tryp_SPc"/>
    <property type="match status" value="1"/>
</dbReference>
<keyword evidence="7" id="KW-0732">Signal</keyword>
<dbReference type="InterPro" id="IPR033116">
    <property type="entry name" value="TRYPSIN_SER"/>
</dbReference>
<dbReference type="PROSITE" id="PS00134">
    <property type="entry name" value="TRYPSIN_HIS"/>
    <property type="match status" value="1"/>
</dbReference>
<sequence>MAHQLTISTISLLVLGLFVVSSSAGNQIRGRFNTDPGRIVNGSLASMEATRHQVSLRRRLNDGYFFGTGHICGGTLVRPNVVVSAAHCFVDQVIYDGTFLSKDDFIVVMGNVDRFNQTQTMTFDIEHLFLRLDKFVLSTYDEDIAVLILNDSVPTNHPTIRPIELASLATPAGQVCQVTGWGTTEEGYGSDYLMTLDVPIISEEVCVNDTDLGHLLLPGMICAGYEEGERDACSGDSGGPLVCQSQLAGVVSWGIGCALPRFPGVYTEIAYYYDWIEEKIASVDGDGSGDGETSGDGSGDDGESSGDQSGDGSGDDGESSGDGSGDGNKGDGAATISISAALLLLMPTVLSLNL</sequence>
<dbReference type="GO" id="GO:0006508">
    <property type="term" value="P:proteolysis"/>
    <property type="evidence" value="ECO:0007669"/>
    <property type="project" value="UniProtKB-KW"/>
</dbReference>
<evidence type="ECO:0000256" key="1">
    <source>
        <dbReference type="ARBA" id="ARBA00022670"/>
    </source>
</evidence>
<evidence type="ECO:0000256" key="5">
    <source>
        <dbReference type="RuleBase" id="RU363034"/>
    </source>
</evidence>
<dbReference type="InterPro" id="IPR009003">
    <property type="entry name" value="Peptidase_S1_PA"/>
</dbReference>
<reference evidence="10" key="1">
    <citation type="submission" date="2025-08" db="UniProtKB">
        <authorList>
            <consortium name="RefSeq"/>
        </authorList>
    </citation>
    <scope>IDENTIFICATION</scope>
    <source>
        <strain evidence="10">15112-1751.03</strain>
        <tissue evidence="10">Whole Adult</tissue>
    </source>
</reference>
<dbReference type="PANTHER" id="PTHR24264">
    <property type="entry name" value="TRYPSIN-RELATED"/>
    <property type="match status" value="1"/>
</dbReference>
<feature type="chain" id="PRO_5027613867" evidence="7">
    <location>
        <begin position="25"/>
        <end position="354"/>
    </location>
</feature>
<feature type="region of interest" description="Disordered" evidence="6">
    <location>
        <begin position="283"/>
        <end position="330"/>
    </location>
</feature>
<accession>A0A6P8Y3R7</accession>
<dbReference type="OrthoDB" id="10059102at2759"/>
<dbReference type="GO" id="GO:0005615">
    <property type="term" value="C:extracellular space"/>
    <property type="evidence" value="ECO:0007669"/>
    <property type="project" value="TreeGrafter"/>
</dbReference>
<evidence type="ECO:0000256" key="4">
    <source>
        <dbReference type="ARBA" id="ARBA00023157"/>
    </source>
</evidence>
<dbReference type="AlphaFoldDB" id="A0A6P8Y3R7"/>
<dbReference type="PANTHER" id="PTHR24264:SF54">
    <property type="entry name" value="PEPTIDASE S1 DOMAIN-CONTAINING PROTEIN"/>
    <property type="match status" value="1"/>
</dbReference>
<dbReference type="Gene3D" id="2.40.10.10">
    <property type="entry name" value="Trypsin-like serine proteases"/>
    <property type="match status" value="1"/>
</dbReference>
<dbReference type="InterPro" id="IPR050127">
    <property type="entry name" value="Serine_Proteases_S1"/>
</dbReference>
<dbReference type="RefSeq" id="XP_034118100.1">
    <property type="nucleotide sequence ID" value="XM_034262209.2"/>
</dbReference>
<dbReference type="PROSITE" id="PS00135">
    <property type="entry name" value="TRYPSIN_SER"/>
    <property type="match status" value="1"/>
</dbReference>
<dbReference type="PRINTS" id="PR00722">
    <property type="entry name" value="CHYMOTRYPSIN"/>
</dbReference>
<dbReference type="InterPro" id="IPR043504">
    <property type="entry name" value="Peptidase_S1_PA_chymotrypsin"/>
</dbReference>
<dbReference type="FunFam" id="2.40.10.10:FF:000111">
    <property type="entry name" value="Blast:Serine protease nudel"/>
    <property type="match status" value="1"/>
</dbReference>
<dbReference type="InterPro" id="IPR001314">
    <property type="entry name" value="Peptidase_S1A"/>
</dbReference>
<feature type="signal peptide" evidence="7">
    <location>
        <begin position="1"/>
        <end position="24"/>
    </location>
</feature>
<keyword evidence="9" id="KW-1185">Reference proteome</keyword>
<evidence type="ECO:0000313" key="10">
    <source>
        <dbReference type="RefSeq" id="XP_034118100.1"/>
    </source>
</evidence>
<name>A0A6P8Y3R7_DROAB</name>
<organism evidence="9 10">
    <name type="scientific">Drosophila albomicans</name>
    <name type="common">Fruit fly</name>
    <dbReference type="NCBI Taxonomy" id="7291"/>
    <lineage>
        <taxon>Eukaryota</taxon>
        <taxon>Metazoa</taxon>
        <taxon>Ecdysozoa</taxon>
        <taxon>Arthropoda</taxon>
        <taxon>Hexapoda</taxon>
        <taxon>Insecta</taxon>
        <taxon>Pterygota</taxon>
        <taxon>Neoptera</taxon>
        <taxon>Endopterygota</taxon>
        <taxon>Diptera</taxon>
        <taxon>Brachycera</taxon>
        <taxon>Muscomorpha</taxon>
        <taxon>Ephydroidea</taxon>
        <taxon>Drosophilidae</taxon>
        <taxon>Drosophila</taxon>
    </lineage>
</organism>
<evidence type="ECO:0000256" key="7">
    <source>
        <dbReference type="SAM" id="SignalP"/>
    </source>
</evidence>
<feature type="compositionally biased region" description="Gly residues" evidence="6">
    <location>
        <begin position="286"/>
        <end position="297"/>
    </location>
</feature>
<proteinExistence type="predicted"/>
<evidence type="ECO:0000259" key="8">
    <source>
        <dbReference type="PROSITE" id="PS50240"/>
    </source>
</evidence>
<dbReference type="InterPro" id="IPR001254">
    <property type="entry name" value="Trypsin_dom"/>
</dbReference>
<dbReference type="GO" id="GO:0004252">
    <property type="term" value="F:serine-type endopeptidase activity"/>
    <property type="evidence" value="ECO:0007669"/>
    <property type="project" value="InterPro"/>
</dbReference>
<keyword evidence="1 5" id="KW-0645">Protease</keyword>
<evidence type="ECO:0000256" key="3">
    <source>
        <dbReference type="ARBA" id="ARBA00022825"/>
    </source>
</evidence>
<dbReference type="PROSITE" id="PS50240">
    <property type="entry name" value="TRYPSIN_DOM"/>
    <property type="match status" value="1"/>
</dbReference>
<evidence type="ECO:0000256" key="2">
    <source>
        <dbReference type="ARBA" id="ARBA00022801"/>
    </source>
</evidence>
<gene>
    <name evidence="10" type="primary">LOC117577141</name>
</gene>
<protein>
    <submittedName>
        <fullName evidence="10">Trypsin eta-like</fullName>
    </submittedName>
</protein>